<evidence type="ECO:0000313" key="2">
    <source>
        <dbReference type="Proteomes" id="UP000241769"/>
    </source>
</evidence>
<comment type="caution">
    <text evidence="1">The sequence shown here is derived from an EMBL/GenBank/DDBJ whole genome shotgun (WGS) entry which is preliminary data.</text>
</comment>
<organism evidence="1 2">
    <name type="scientific">Planoprotostelium fungivorum</name>
    <dbReference type="NCBI Taxonomy" id="1890364"/>
    <lineage>
        <taxon>Eukaryota</taxon>
        <taxon>Amoebozoa</taxon>
        <taxon>Evosea</taxon>
        <taxon>Variosea</taxon>
        <taxon>Cavosteliida</taxon>
        <taxon>Cavosteliaceae</taxon>
        <taxon>Planoprotostelium</taxon>
    </lineage>
</organism>
<evidence type="ECO:0000313" key="1">
    <source>
        <dbReference type="EMBL" id="PRP74737.1"/>
    </source>
</evidence>
<accession>A0A2P6MSS7</accession>
<proteinExistence type="predicted"/>
<keyword evidence="2" id="KW-1185">Reference proteome</keyword>
<reference evidence="1 2" key="1">
    <citation type="journal article" date="2018" name="Genome Biol. Evol.">
        <title>Multiple Roots of Fruiting Body Formation in Amoebozoa.</title>
        <authorList>
            <person name="Hillmann F."/>
            <person name="Forbes G."/>
            <person name="Novohradska S."/>
            <person name="Ferling I."/>
            <person name="Riege K."/>
            <person name="Groth M."/>
            <person name="Westermann M."/>
            <person name="Marz M."/>
            <person name="Spaller T."/>
            <person name="Winckler T."/>
            <person name="Schaap P."/>
            <person name="Glockner G."/>
        </authorList>
    </citation>
    <scope>NUCLEOTIDE SEQUENCE [LARGE SCALE GENOMIC DNA]</scope>
    <source>
        <strain evidence="1 2">Jena</strain>
    </source>
</reference>
<dbReference type="Proteomes" id="UP000241769">
    <property type="component" value="Unassembled WGS sequence"/>
</dbReference>
<dbReference type="AlphaFoldDB" id="A0A2P6MSS7"/>
<dbReference type="EMBL" id="MDYQ01000443">
    <property type="protein sequence ID" value="PRP74737.1"/>
    <property type="molecule type" value="Genomic_DNA"/>
</dbReference>
<name>A0A2P6MSS7_9EUKA</name>
<sequence>MAVVCDHTPGFVADYIALKNSIDTAVQTASAVSPQTHGALRASQALARIAAAERDLPTTMGSICDHKYIVYGSSDSSAERYRLSTPSIRAK</sequence>
<protein>
    <submittedName>
        <fullName evidence="1">Uncharacterized protein</fullName>
    </submittedName>
</protein>
<dbReference type="InParanoid" id="A0A2P6MSS7"/>
<gene>
    <name evidence="1" type="ORF">PROFUN_15505</name>
</gene>